<feature type="region of interest" description="Disordered" evidence="1">
    <location>
        <begin position="602"/>
        <end position="625"/>
    </location>
</feature>
<accession>A0A7S4E7N7</accession>
<feature type="region of interest" description="Disordered" evidence="1">
    <location>
        <begin position="163"/>
        <end position="205"/>
    </location>
</feature>
<dbReference type="Proteomes" id="UP000789595">
    <property type="component" value="Unassembled WGS sequence"/>
</dbReference>
<evidence type="ECO:0000313" key="2">
    <source>
        <dbReference type="EMBL" id="CAE0694959.1"/>
    </source>
</evidence>
<reference evidence="3" key="2">
    <citation type="submission" date="2021-11" db="EMBL/GenBank/DDBJ databases">
        <authorList>
            <consortium name="Genoscope - CEA"/>
            <person name="William W."/>
        </authorList>
    </citation>
    <scope>NUCLEOTIDE SEQUENCE</scope>
</reference>
<protein>
    <submittedName>
        <fullName evidence="2">Uncharacterized protein</fullName>
    </submittedName>
</protein>
<feature type="region of interest" description="Disordered" evidence="1">
    <location>
        <begin position="29"/>
        <end position="48"/>
    </location>
</feature>
<evidence type="ECO:0000313" key="3">
    <source>
        <dbReference type="EMBL" id="CAH0374183.1"/>
    </source>
</evidence>
<sequence>MDPSDPSYGTAVGHGYCIGDRVELHSLKGAAEHNGKRGTVTGAQNERIKVKLDGDKSLALKPVNLTKLDATPPKPKPQAPAKPPPPRAARFTEPAPTQKPQSADARFTDFFAEDKKEAPTSDDAEILAMEANIKEYKAQEKRRAIKAAKARAARQERAMKAKIIEERSKKQQREAEEVWVDGRRVDEKQSSSSSDEDAVDELHDCKPTKRKKSWFNWSKPDEDVALTADELAYAGDFGTDEEARVQRKLVPKRPRPTDWEELQSKALAIKDCPVPREDPEGAIKFLSRRLRRSRDVSSSCRAWFAVHELLAAAFLRLEEQSVSVLKSALYHDERCLEGVAKAGRGPLDAERPRIERRAAQTCGKLGDALKRKGLPPSQRRSLCRKECELADLAAENSRYVDDDELAKVARIAALELKGTAYLRLCRLEQADADAGEARLPPASLKALGSAVEAFEEACADVKTADGDALARFGASLEARAVASRKEAVDPVELRRALEALGAACDSDCRTGNKKEVQTLQASTSLYAARVAFHLLNRGEDDERFIQAFAKEVVLRAAHSASLKPSLEADYLEAAGSLREDSDYGRKTALKALERARASLQMEIRAERPKENNRKQDAERAKKRGDREAVERVEAVSRASRWRFATLHRETERALGLVANRLGQRKMAVDAWEKACAGVDSSCRSELKKRPDASTCTNLELGAIRSLMKDYRGSAEAYERACEASQRVAALASMAKDPSRCERAVQLCTQASDAGVHATITAIQNEYKKCKWDFCEGKWLKVRGTADALLLLRLAEGKLAAQRALKLGPCVQQLKDKLDAKTLSALRDLETNMKKAAVAAKPALVASTQVASPPAPPRLEVVRSVSLSELAEGPALLRKTASLIEADADVEQCSWGLERLSHAPHLSVQLACGPRDARGDLEAILRDENDVVVSFFVSHQQLIGVAFGDKLKTARLFVSSNISMEKTVEQAMRARGKAARSSALDLARIIAIDELRDVFPSAKDWAFCMTGLPKIPFHALPLANGASLLDSVVVRYGSSVAELASIEKRSKVGGTLLATIAPKPEQQTDGALLEHASVKKGWRCAKVTIPCKSVPALVMDTSGKEAGADLLDANMVYWSTASIDGDGLKLKEQGWEQTFPSLHLCAVKELLPACDCLFILKSSGDVSKTSEVRSALHLTGASSVVLPALQAPPLSTDGKEACLLRALVMLAFLKYLRKHEKTNRCTAHALRDAQRWLRDATLQDARKLLQKAPLDPTEKKEFATSLLDAFSDLNTKLAPDLCDWAGFSLSGSGRGLQGAGWTEKDNNYVLGNDDSSEASSDEEADAGDKYFAAQFDEFCNTRDGRRLVRELGPEKALKQWKQKVARDKRVAATSRALAGARSSVTSGSAKAKAAARRAKAKAALAGGAMKLAAEKQKNKESGACVVS</sequence>
<organism evidence="2">
    <name type="scientific">Pelagomonas calceolata</name>
    <dbReference type="NCBI Taxonomy" id="35677"/>
    <lineage>
        <taxon>Eukaryota</taxon>
        <taxon>Sar</taxon>
        <taxon>Stramenopiles</taxon>
        <taxon>Ochrophyta</taxon>
        <taxon>Pelagophyceae</taxon>
        <taxon>Pelagomonadales</taxon>
        <taxon>Pelagomonadaceae</taxon>
        <taxon>Pelagomonas</taxon>
    </lineage>
</organism>
<evidence type="ECO:0000256" key="1">
    <source>
        <dbReference type="SAM" id="MobiDB-lite"/>
    </source>
</evidence>
<gene>
    <name evidence="2" type="ORF">PCAL00307_LOCUS10395</name>
    <name evidence="3" type="ORF">PECAL_4P14520</name>
</gene>
<proteinExistence type="predicted"/>
<feature type="region of interest" description="Disordered" evidence="1">
    <location>
        <begin position="61"/>
        <end position="107"/>
    </location>
</feature>
<keyword evidence="4" id="KW-1185">Reference proteome</keyword>
<feature type="compositionally biased region" description="Basic and acidic residues" evidence="1">
    <location>
        <begin position="603"/>
        <end position="625"/>
    </location>
</feature>
<dbReference type="EMBL" id="CAKKNE010000004">
    <property type="protein sequence ID" value="CAH0374183.1"/>
    <property type="molecule type" value="Genomic_DNA"/>
</dbReference>
<feature type="compositionally biased region" description="Basic and acidic residues" evidence="1">
    <location>
        <begin position="163"/>
        <end position="189"/>
    </location>
</feature>
<dbReference type="EMBL" id="HBIW01012115">
    <property type="protein sequence ID" value="CAE0694959.1"/>
    <property type="molecule type" value="Transcribed_RNA"/>
</dbReference>
<reference evidence="2" key="1">
    <citation type="submission" date="2021-01" db="EMBL/GenBank/DDBJ databases">
        <authorList>
            <person name="Corre E."/>
            <person name="Pelletier E."/>
            <person name="Niang G."/>
            <person name="Scheremetjew M."/>
            <person name="Finn R."/>
            <person name="Kale V."/>
            <person name="Holt S."/>
            <person name="Cochrane G."/>
            <person name="Meng A."/>
            <person name="Brown T."/>
            <person name="Cohen L."/>
        </authorList>
    </citation>
    <scope>NUCLEOTIDE SEQUENCE</scope>
    <source>
        <strain evidence="2">CCMP1756</strain>
    </source>
</reference>
<evidence type="ECO:0000313" key="4">
    <source>
        <dbReference type="Proteomes" id="UP000789595"/>
    </source>
</evidence>
<feature type="compositionally biased region" description="Pro residues" evidence="1">
    <location>
        <begin position="72"/>
        <end position="87"/>
    </location>
</feature>
<name>A0A7S4E7N7_9STRA</name>